<evidence type="ECO:0000256" key="1">
    <source>
        <dbReference type="ARBA" id="ARBA00004123"/>
    </source>
</evidence>
<dbReference type="GO" id="GO:0035242">
    <property type="term" value="F:protein-arginine omega-N asymmetric methyltransferase activity"/>
    <property type="evidence" value="ECO:0007669"/>
    <property type="project" value="UniProtKB-EC"/>
</dbReference>
<evidence type="ECO:0000256" key="13">
    <source>
        <dbReference type="PROSITE-ProRule" id="PRU01015"/>
    </source>
</evidence>
<keyword evidence="7 13" id="KW-0949">S-adenosyl-L-methionine</keyword>
<dbReference type="SUPFAM" id="SSF53335">
    <property type="entry name" value="S-adenosyl-L-methionine-dependent methyltransferases"/>
    <property type="match status" value="1"/>
</dbReference>
<dbReference type="OrthoDB" id="7848332at2759"/>
<evidence type="ECO:0000313" key="17">
    <source>
        <dbReference type="Proteomes" id="UP000274756"/>
    </source>
</evidence>
<evidence type="ECO:0000313" key="18">
    <source>
        <dbReference type="WBParaSite" id="DME_0000637101-mRNA-1"/>
    </source>
</evidence>
<evidence type="ECO:0000256" key="4">
    <source>
        <dbReference type="ARBA" id="ARBA00022490"/>
    </source>
</evidence>
<dbReference type="PROSITE" id="PS51678">
    <property type="entry name" value="SAM_MT_PRMT"/>
    <property type="match status" value="1"/>
</dbReference>
<keyword evidence="11" id="KW-0539">Nucleus</keyword>
<dbReference type="Proteomes" id="UP000274756">
    <property type="component" value="Unassembled WGS sequence"/>
</dbReference>
<evidence type="ECO:0000256" key="3">
    <source>
        <dbReference type="ARBA" id="ARBA00011925"/>
    </source>
</evidence>
<evidence type="ECO:0000256" key="2">
    <source>
        <dbReference type="ARBA" id="ARBA00004496"/>
    </source>
</evidence>
<reference evidence="15 17" key="2">
    <citation type="submission" date="2018-11" db="EMBL/GenBank/DDBJ databases">
        <authorList>
            <consortium name="Pathogen Informatics"/>
        </authorList>
    </citation>
    <scope>NUCLEOTIDE SEQUENCE [LARGE SCALE GENOMIC DNA]</scope>
</reference>
<sequence>MSFRLYGSARILQLDENGECISFNNDSIVDLGISSDNHCIHIFGRAIRDSKLLISTTQFFRLNSRIIFLHSPSSKISNELSIILLVDTNLNDFITALRLCQSLKPREKPSPAKESEESKSVFDARTESASAMQYFQFYGYLAQQQNMMQDYVRTSTYQRAIHANSIDFNDKIVLDVGAGSGILSFFAVQAGARRVYAVEASSVAVNCAELVRANNLSDKIIVVAGRVEEITLPEQIDIIISEPMGYMLVNERMLESYIHARKFLKPGGRMFPTVGHLYIGLFSDEALFIEQYSKGNFWCQENFHGVNLTGIRTQALLEIFKQPIVDTWHVNTLMSGTIKWTINFEKDPESKLHNITIPFQLTANRTGFIHGIATWFDVAFVGSSETIWLSTSPTEPLTHWYQVRCLFDRPLMVFIGQTVNGCLSMVANERQSYDIVLTAEVGTMLAHNTLDLKNPFFRYTAAAVIPPAGFNNEAPSDNLLQQNGIIIFSLDILGGRFIISGVGNAGAINHMEYSLDGATSMSNGCSESMPNSGSTSVPQFLSAQNSLVPNDGSTNIIDILSNSHSQLTQEQQLVETGY</sequence>
<dbReference type="GO" id="GO:0032259">
    <property type="term" value="P:methylation"/>
    <property type="evidence" value="ECO:0007669"/>
    <property type="project" value="UniProtKB-KW"/>
</dbReference>
<comment type="subcellular location">
    <subcellularLocation>
        <location evidence="2">Cytoplasm</location>
    </subcellularLocation>
    <subcellularLocation>
        <location evidence="1">Nucleus</location>
    </subcellularLocation>
</comment>
<keyword evidence="17" id="KW-1185">Reference proteome</keyword>
<keyword evidence="8" id="KW-0156">Chromatin regulator</keyword>
<dbReference type="GO" id="GO:0005634">
    <property type="term" value="C:nucleus"/>
    <property type="evidence" value="ECO:0007669"/>
    <property type="project" value="UniProtKB-SubCell"/>
</dbReference>
<evidence type="ECO:0000313" key="16">
    <source>
        <dbReference type="Proteomes" id="UP000038040"/>
    </source>
</evidence>
<dbReference type="Gene3D" id="3.40.50.150">
    <property type="entry name" value="Vaccinia Virus protein VP39"/>
    <property type="match status" value="1"/>
</dbReference>
<dbReference type="WBParaSite" id="DME_0000637101-mRNA-1">
    <property type="protein sequence ID" value="DME_0000637101-mRNA-1"/>
    <property type="gene ID" value="DME_0000637101"/>
</dbReference>
<name>A0A0N4UFX9_DRAME</name>
<dbReference type="InterPro" id="IPR055135">
    <property type="entry name" value="PRMT_dom"/>
</dbReference>
<evidence type="ECO:0000256" key="7">
    <source>
        <dbReference type="ARBA" id="ARBA00022691"/>
    </source>
</evidence>
<keyword evidence="5 13" id="KW-0489">Methyltransferase</keyword>
<dbReference type="Pfam" id="PF22528">
    <property type="entry name" value="PRMT_C"/>
    <property type="match status" value="1"/>
</dbReference>
<dbReference type="InterPro" id="IPR025799">
    <property type="entry name" value="Arg_MeTrfase"/>
</dbReference>
<organism evidence="16 18">
    <name type="scientific">Dracunculus medinensis</name>
    <name type="common">Guinea worm</name>
    <dbReference type="NCBI Taxonomy" id="318479"/>
    <lineage>
        <taxon>Eukaryota</taxon>
        <taxon>Metazoa</taxon>
        <taxon>Ecdysozoa</taxon>
        <taxon>Nematoda</taxon>
        <taxon>Chromadorea</taxon>
        <taxon>Rhabditida</taxon>
        <taxon>Spirurina</taxon>
        <taxon>Dracunculoidea</taxon>
        <taxon>Dracunculidae</taxon>
        <taxon>Dracunculus</taxon>
    </lineage>
</organism>
<proteinExistence type="predicted"/>
<dbReference type="Pfam" id="PF06325">
    <property type="entry name" value="PrmA"/>
    <property type="match status" value="1"/>
</dbReference>
<evidence type="ECO:0000256" key="11">
    <source>
        <dbReference type="ARBA" id="ARBA00023242"/>
    </source>
</evidence>
<evidence type="ECO:0000256" key="9">
    <source>
        <dbReference type="ARBA" id="ARBA00023015"/>
    </source>
</evidence>
<dbReference type="InterPro" id="IPR029063">
    <property type="entry name" value="SAM-dependent_MTases_sf"/>
</dbReference>
<evidence type="ECO:0000256" key="8">
    <source>
        <dbReference type="ARBA" id="ARBA00022853"/>
    </source>
</evidence>
<dbReference type="PANTHER" id="PTHR11006">
    <property type="entry name" value="PROTEIN ARGININE N-METHYLTRANSFERASE"/>
    <property type="match status" value="1"/>
</dbReference>
<evidence type="ECO:0000256" key="12">
    <source>
        <dbReference type="ARBA" id="ARBA00049086"/>
    </source>
</evidence>
<dbReference type="EMBL" id="UYYG01001183">
    <property type="protein sequence ID" value="VDN59509.1"/>
    <property type="molecule type" value="Genomic_DNA"/>
</dbReference>
<dbReference type="GO" id="GO:0005737">
    <property type="term" value="C:cytoplasm"/>
    <property type="evidence" value="ECO:0007669"/>
    <property type="project" value="UniProtKB-SubCell"/>
</dbReference>
<keyword evidence="9" id="KW-0805">Transcription regulation</keyword>
<feature type="domain" description="Protein arginine N-methyltransferase" evidence="14">
    <location>
        <begin position="290"/>
        <end position="435"/>
    </location>
</feature>
<dbReference type="EC" id="2.1.1.319" evidence="3"/>
<dbReference type="GO" id="GO:0070611">
    <property type="term" value="F:histone H3R2 methyltransferase activity"/>
    <property type="evidence" value="ECO:0007669"/>
    <property type="project" value="TreeGrafter"/>
</dbReference>
<keyword evidence="6 13" id="KW-0808">Transferase</keyword>
<dbReference type="CDD" id="cd02440">
    <property type="entry name" value="AdoMet_MTases"/>
    <property type="match status" value="1"/>
</dbReference>
<protein>
    <recommendedName>
        <fullName evidence="3">type I protein arginine methyltransferase</fullName>
        <ecNumber evidence="3">2.1.1.319</ecNumber>
    </recommendedName>
</protein>
<dbReference type="Gene3D" id="2.70.160.11">
    <property type="entry name" value="Hnrnp arginine n-methyltransferase1"/>
    <property type="match status" value="1"/>
</dbReference>
<evidence type="ECO:0000313" key="15">
    <source>
        <dbReference type="EMBL" id="VDN59509.1"/>
    </source>
</evidence>
<evidence type="ECO:0000256" key="10">
    <source>
        <dbReference type="ARBA" id="ARBA00023163"/>
    </source>
</evidence>
<keyword evidence="10" id="KW-0804">Transcription</keyword>
<evidence type="ECO:0000256" key="5">
    <source>
        <dbReference type="ARBA" id="ARBA00022603"/>
    </source>
</evidence>
<gene>
    <name evidence="15" type="ORF">DME_LOCUS9482</name>
</gene>
<accession>A0A0N4UFX9</accession>
<dbReference type="FunFam" id="3.40.50.150:FF:000031">
    <property type="entry name" value="Putative Histone-arginine methyltransferase CARM1"/>
    <property type="match status" value="1"/>
</dbReference>
<dbReference type="Proteomes" id="UP000038040">
    <property type="component" value="Unplaced"/>
</dbReference>
<evidence type="ECO:0000259" key="14">
    <source>
        <dbReference type="Pfam" id="PF22528"/>
    </source>
</evidence>
<comment type="catalytic activity">
    <reaction evidence="12">
        <text>L-arginyl-[protein] + 2 S-adenosyl-L-methionine = N(omega),N(omega)-dimethyl-L-arginyl-[protein] + 2 S-adenosyl-L-homocysteine + 2 H(+)</text>
        <dbReference type="Rhea" id="RHEA:48096"/>
        <dbReference type="Rhea" id="RHEA-COMP:10532"/>
        <dbReference type="Rhea" id="RHEA-COMP:11991"/>
        <dbReference type="ChEBI" id="CHEBI:15378"/>
        <dbReference type="ChEBI" id="CHEBI:29965"/>
        <dbReference type="ChEBI" id="CHEBI:57856"/>
        <dbReference type="ChEBI" id="CHEBI:59789"/>
        <dbReference type="ChEBI" id="CHEBI:61897"/>
        <dbReference type="EC" id="2.1.1.319"/>
    </reaction>
</comment>
<dbReference type="STRING" id="318479.A0A0N4UFX9"/>
<evidence type="ECO:0000256" key="6">
    <source>
        <dbReference type="ARBA" id="ARBA00022679"/>
    </source>
</evidence>
<dbReference type="PANTHER" id="PTHR11006:SF10">
    <property type="entry name" value="HISTONE-ARGININE METHYLTRANSFERASE CARMER-RELATED"/>
    <property type="match status" value="1"/>
</dbReference>
<dbReference type="AlphaFoldDB" id="A0A0N4UFX9"/>
<keyword evidence="4" id="KW-0963">Cytoplasm</keyword>
<reference evidence="18" key="1">
    <citation type="submission" date="2016-04" db="UniProtKB">
        <authorList>
            <consortium name="WormBaseParasite"/>
        </authorList>
    </citation>
    <scope>IDENTIFICATION</scope>
</reference>